<dbReference type="InterPro" id="IPR036259">
    <property type="entry name" value="MFS_trans_sf"/>
</dbReference>
<evidence type="ECO:0000259" key="7">
    <source>
        <dbReference type="Pfam" id="PF12832"/>
    </source>
</evidence>
<evidence type="ECO:0000256" key="2">
    <source>
        <dbReference type="ARBA" id="ARBA00005241"/>
    </source>
</evidence>
<feature type="transmembrane region" description="Helical" evidence="6">
    <location>
        <begin position="248"/>
        <end position="265"/>
    </location>
</feature>
<keyword evidence="4 6" id="KW-1133">Transmembrane helix</keyword>
<feature type="transmembrane region" description="Helical" evidence="6">
    <location>
        <begin position="316"/>
        <end position="342"/>
    </location>
</feature>
<dbReference type="AlphaFoldDB" id="A0AAN9A5V8"/>
<dbReference type="PANTHER" id="PTHR16172">
    <property type="entry name" value="MAJOR FACILITATOR SUPERFAMILY DOMAIN-CONTAINING PROTEIN 6-LIKE"/>
    <property type="match status" value="1"/>
</dbReference>
<dbReference type="EMBL" id="JAXCGZ010015203">
    <property type="protein sequence ID" value="KAK7070882.1"/>
    <property type="molecule type" value="Genomic_DNA"/>
</dbReference>
<evidence type="ECO:0000256" key="6">
    <source>
        <dbReference type="SAM" id="Phobius"/>
    </source>
</evidence>
<gene>
    <name evidence="8" type="ORF">SK128_003089</name>
</gene>
<feature type="transmembrane region" description="Helical" evidence="6">
    <location>
        <begin position="73"/>
        <end position="91"/>
    </location>
</feature>
<keyword evidence="5 6" id="KW-0472">Membrane</keyword>
<proteinExistence type="inferred from homology"/>
<comment type="subcellular location">
    <subcellularLocation>
        <location evidence="1">Membrane</location>
        <topology evidence="1">Multi-pass membrane protein</topology>
    </subcellularLocation>
</comment>
<feature type="transmembrane region" description="Helical" evidence="6">
    <location>
        <begin position="207"/>
        <end position="236"/>
    </location>
</feature>
<evidence type="ECO:0000313" key="8">
    <source>
        <dbReference type="EMBL" id="KAK7070882.1"/>
    </source>
</evidence>
<feature type="transmembrane region" description="Helical" evidence="6">
    <location>
        <begin position="12"/>
        <end position="32"/>
    </location>
</feature>
<sequence length="413" mass="46684">MKINKRLLSIKSHYFLRYAGSAFLTLVLPIMVRQKRVSEQGIGFLWSLMPMVGLITNSVSGTLADYFRAHRTVFLMSLTFLTTSLTVMYFLPSIPISEDAELARYQDMGQFPNRSTINDTWSAMTAPNELPQNLSYLPPSKYVPSSSSFTNSKEGLKDEFFKTMVDPDMIVEEGQAFPPSLRVSTEREPSSSEDASMLSNLMKYPQFWLICLAMMVEQMGISTCVMISDAVCFQILGKERHKYGEQRLWGTIGMGIMAIVIGALVDLYSRGLPQTDYLPAIIICIVFMTADIIVVSKMKIPYNHEKRMKMGDVGSVIAHPQTIIFIMTVYVMGTSLGLLWVFKLMHIEDVTKSWDPNFPNLRLLLGLDMGIETFGGEVPFFFLSGKKSHYGTVLYVKTCPYSNVMNYFNLKIL</sequence>
<evidence type="ECO:0000313" key="9">
    <source>
        <dbReference type="Proteomes" id="UP001381693"/>
    </source>
</evidence>
<comment type="caution">
    <text evidence="8">The sequence shown here is derived from an EMBL/GenBank/DDBJ whole genome shotgun (WGS) entry which is preliminary data.</text>
</comment>
<evidence type="ECO:0000256" key="5">
    <source>
        <dbReference type="ARBA" id="ARBA00023136"/>
    </source>
</evidence>
<comment type="similarity">
    <text evidence="2">Belongs to the major facilitator superfamily. MFSD6 family.</text>
</comment>
<dbReference type="SUPFAM" id="SSF103473">
    <property type="entry name" value="MFS general substrate transporter"/>
    <property type="match status" value="1"/>
</dbReference>
<keyword evidence="3 6" id="KW-0812">Transmembrane</keyword>
<dbReference type="Proteomes" id="UP001381693">
    <property type="component" value="Unassembled WGS sequence"/>
</dbReference>
<feature type="domain" description="Major facilitator superfamily associated" evidence="7">
    <location>
        <begin position="8"/>
        <end position="353"/>
    </location>
</feature>
<evidence type="ECO:0000256" key="4">
    <source>
        <dbReference type="ARBA" id="ARBA00022989"/>
    </source>
</evidence>
<dbReference type="Gene3D" id="1.20.1250.20">
    <property type="entry name" value="MFS general substrate transporter like domains"/>
    <property type="match status" value="1"/>
</dbReference>
<accession>A0AAN9A5V8</accession>
<feature type="transmembrane region" description="Helical" evidence="6">
    <location>
        <begin position="277"/>
        <end position="295"/>
    </location>
</feature>
<name>A0AAN9A5V8_HALRR</name>
<organism evidence="8 9">
    <name type="scientific">Halocaridina rubra</name>
    <name type="common">Hawaiian red shrimp</name>
    <dbReference type="NCBI Taxonomy" id="373956"/>
    <lineage>
        <taxon>Eukaryota</taxon>
        <taxon>Metazoa</taxon>
        <taxon>Ecdysozoa</taxon>
        <taxon>Arthropoda</taxon>
        <taxon>Crustacea</taxon>
        <taxon>Multicrustacea</taxon>
        <taxon>Malacostraca</taxon>
        <taxon>Eumalacostraca</taxon>
        <taxon>Eucarida</taxon>
        <taxon>Decapoda</taxon>
        <taxon>Pleocyemata</taxon>
        <taxon>Caridea</taxon>
        <taxon>Atyoidea</taxon>
        <taxon>Atyidae</taxon>
        <taxon>Halocaridina</taxon>
    </lineage>
</organism>
<keyword evidence="9" id="KW-1185">Reference proteome</keyword>
<evidence type="ECO:0000256" key="3">
    <source>
        <dbReference type="ARBA" id="ARBA00022692"/>
    </source>
</evidence>
<dbReference type="Pfam" id="PF12832">
    <property type="entry name" value="MFS_1_like"/>
    <property type="match status" value="1"/>
</dbReference>
<reference evidence="8 9" key="1">
    <citation type="submission" date="2023-11" db="EMBL/GenBank/DDBJ databases">
        <title>Halocaridina rubra genome assembly.</title>
        <authorList>
            <person name="Smith C."/>
        </authorList>
    </citation>
    <scope>NUCLEOTIDE SEQUENCE [LARGE SCALE GENOMIC DNA]</scope>
    <source>
        <strain evidence="8">EP-1</strain>
        <tissue evidence="8">Whole</tissue>
    </source>
</reference>
<dbReference type="InterPro" id="IPR051717">
    <property type="entry name" value="MFS_MFSD6"/>
</dbReference>
<dbReference type="GO" id="GO:0016020">
    <property type="term" value="C:membrane"/>
    <property type="evidence" value="ECO:0007669"/>
    <property type="project" value="UniProtKB-SubCell"/>
</dbReference>
<feature type="transmembrane region" description="Helical" evidence="6">
    <location>
        <begin position="44"/>
        <end position="66"/>
    </location>
</feature>
<evidence type="ECO:0000256" key="1">
    <source>
        <dbReference type="ARBA" id="ARBA00004141"/>
    </source>
</evidence>
<protein>
    <recommendedName>
        <fullName evidence="7">Major facilitator superfamily associated domain-containing protein</fullName>
    </recommendedName>
</protein>
<dbReference type="PANTHER" id="PTHR16172:SF37">
    <property type="entry name" value="RE36877P"/>
    <property type="match status" value="1"/>
</dbReference>
<dbReference type="InterPro" id="IPR024989">
    <property type="entry name" value="MFS_assoc_dom"/>
</dbReference>